<sequence>MSGVHCDRSAMSQYPNMHPLGAYVPPSQNQSILPPQGHGPQQRHQGYQQSQGASTYQASTQGYGQPSQVPKGSGGAFGQMMNQAVTTSKPMLNKLSKTISSKLGNKPSTTATPQHLQSYQNYQQHQDQQTQPQTQPQSHTFNPQAQQQQQPQVPSAYPVQQSPFQQSNYSNGPSNYFTSPVLGTPQTPYNQPVSPPQQTSQLSYNGTQYSQGVATVGEQQSHARNDHHYAGQACQLQAHGHFQQQPLQTQHIGQQMGVVGGSQLTQHTSYSQSPQVPSALPHSPPPQQAQWLDSHTGSEQSVASPYQQQTQSYFPDGVQNQSTGNIERWSPVTSAGTGLHTQHRVPPASVSPPPPPLQSKPAAMPSVSPHQSQSPTPAPQPAPIQCLTEFIAELPADLGSLSITEAKLVEPPAPPPGQHSPYQAYQTPPIVTGPSSPGLTIARRAVSLSNAPYADPWRFADPLTELPTREFYVIADLLFEALDRKFEPQNTGMLEASKVLKSWMDLSKDVTQLFSYNTYSAFARLWTLQGIPHVMIPCQSSLTPIWNFNRHSHAQELKLASVPIHSAAYATYIPALSRAGWYKFFFLEMMHGPDNVNKLMPALCPETYRPGVLHHPDLTKRDKAEAPALQSRAAEIQAAAINQVCNETKAAMQSR</sequence>
<feature type="compositionally biased region" description="Polar residues" evidence="1">
    <location>
        <begin position="184"/>
        <end position="203"/>
    </location>
</feature>
<organism evidence="2 3">
    <name type="scientific">Didymella exigua CBS 183.55</name>
    <dbReference type="NCBI Taxonomy" id="1150837"/>
    <lineage>
        <taxon>Eukaryota</taxon>
        <taxon>Fungi</taxon>
        <taxon>Dikarya</taxon>
        <taxon>Ascomycota</taxon>
        <taxon>Pezizomycotina</taxon>
        <taxon>Dothideomycetes</taxon>
        <taxon>Pleosporomycetidae</taxon>
        <taxon>Pleosporales</taxon>
        <taxon>Pleosporineae</taxon>
        <taxon>Didymellaceae</taxon>
        <taxon>Didymella</taxon>
    </lineage>
</organism>
<dbReference type="RefSeq" id="XP_033443078.1">
    <property type="nucleotide sequence ID" value="XM_033594392.1"/>
</dbReference>
<feature type="compositionally biased region" description="Low complexity" evidence="1">
    <location>
        <begin position="34"/>
        <end position="52"/>
    </location>
</feature>
<feature type="compositionally biased region" description="Polar residues" evidence="1">
    <location>
        <begin position="164"/>
        <end position="178"/>
    </location>
</feature>
<feature type="compositionally biased region" description="Pro residues" evidence="1">
    <location>
        <begin position="349"/>
        <end position="358"/>
    </location>
</feature>
<gene>
    <name evidence="2" type="ORF">M421DRAFT_426450</name>
</gene>
<feature type="compositionally biased region" description="Low complexity" evidence="1">
    <location>
        <begin position="359"/>
        <end position="375"/>
    </location>
</feature>
<dbReference type="AlphaFoldDB" id="A0A6A5R419"/>
<dbReference type="EMBL" id="ML979014">
    <property type="protein sequence ID" value="KAF1922825.1"/>
    <property type="molecule type" value="Genomic_DNA"/>
</dbReference>
<feature type="compositionally biased region" description="Polar residues" evidence="1">
    <location>
        <begin position="53"/>
        <end position="70"/>
    </location>
</feature>
<evidence type="ECO:0000313" key="2">
    <source>
        <dbReference type="EMBL" id="KAF1922825.1"/>
    </source>
</evidence>
<protein>
    <submittedName>
        <fullName evidence="2">Uncharacterized protein</fullName>
    </submittedName>
</protein>
<feature type="compositionally biased region" description="Polar residues" evidence="1">
    <location>
        <begin position="266"/>
        <end position="276"/>
    </location>
</feature>
<feature type="region of interest" description="Disordered" evidence="1">
    <location>
        <begin position="119"/>
        <end position="203"/>
    </location>
</feature>
<feature type="region of interest" description="Disordered" evidence="1">
    <location>
        <begin position="1"/>
        <end position="78"/>
    </location>
</feature>
<evidence type="ECO:0000313" key="3">
    <source>
        <dbReference type="Proteomes" id="UP000800082"/>
    </source>
</evidence>
<evidence type="ECO:0000256" key="1">
    <source>
        <dbReference type="SAM" id="MobiDB-lite"/>
    </source>
</evidence>
<feature type="compositionally biased region" description="Polar residues" evidence="1">
    <location>
        <begin position="288"/>
        <end position="340"/>
    </location>
</feature>
<accession>A0A6A5R419</accession>
<feature type="compositionally biased region" description="Low complexity" evidence="1">
    <location>
        <begin position="119"/>
        <end position="163"/>
    </location>
</feature>
<keyword evidence="3" id="KW-1185">Reference proteome</keyword>
<dbReference type="OrthoDB" id="3941538at2759"/>
<dbReference type="Proteomes" id="UP000800082">
    <property type="component" value="Unassembled WGS sequence"/>
</dbReference>
<feature type="region of interest" description="Disordered" evidence="1">
    <location>
        <begin position="266"/>
        <end position="382"/>
    </location>
</feature>
<dbReference type="GeneID" id="54352060"/>
<name>A0A6A5R419_9PLEO</name>
<reference evidence="2" key="1">
    <citation type="journal article" date="2020" name="Stud. Mycol.">
        <title>101 Dothideomycetes genomes: a test case for predicting lifestyles and emergence of pathogens.</title>
        <authorList>
            <person name="Haridas S."/>
            <person name="Albert R."/>
            <person name="Binder M."/>
            <person name="Bloem J."/>
            <person name="Labutti K."/>
            <person name="Salamov A."/>
            <person name="Andreopoulos B."/>
            <person name="Baker S."/>
            <person name="Barry K."/>
            <person name="Bills G."/>
            <person name="Bluhm B."/>
            <person name="Cannon C."/>
            <person name="Castanera R."/>
            <person name="Culley D."/>
            <person name="Daum C."/>
            <person name="Ezra D."/>
            <person name="Gonzalez J."/>
            <person name="Henrissat B."/>
            <person name="Kuo A."/>
            <person name="Liang C."/>
            <person name="Lipzen A."/>
            <person name="Lutzoni F."/>
            <person name="Magnuson J."/>
            <person name="Mondo S."/>
            <person name="Nolan M."/>
            <person name="Ohm R."/>
            <person name="Pangilinan J."/>
            <person name="Park H.-J."/>
            <person name="Ramirez L."/>
            <person name="Alfaro M."/>
            <person name="Sun H."/>
            <person name="Tritt A."/>
            <person name="Yoshinaga Y."/>
            <person name="Zwiers L.-H."/>
            <person name="Turgeon B."/>
            <person name="Goodwin S."/>
            <person name="Spatafora J."/>
            <person name="Crous P."/>
            <person name="Grigoriev I."/>
        </authorList>
    </citation>
    <scope>NUCLEOTIDE SEQUENCE</scope>
    <source>
        <strain evidence="2">CBS 183.55</strain>
    </source>
</reference>
<proteinExistence type="predicted"/>